<dbReference type="Proteomes" id="UP001597453">
    <property type="component" value="Unassembled WGS sequence"/>
</dbReference>
<keyword evidence="4 6" id="KW-1133">Transmembrane helix</keyword>
<organism evidence="7 8">
    <name type="scientific">Gulosibacter bifidus</name>
    <dbReference type="NCBI Taxonomy" id="272239"/>
    <lineage>
        <taxon>Bacteria</taxon>
        <taxon>Bacillati</taxon>
        <taxon>Actinomycetota</taxon>
        <taxon>Actinomycetes</taxon>
        <taxon>Micrococcales</taxon>
        <taxon>Microbacteriaceae</taxon>
        <taxon>Gulosibacter</taxon>
    </lineage>
</organism>
<accession>A0ABW5RIW9</accession>
<feature type="transmembrane region" description="Helical" evidence="6">
    <location>
        <begin position="348"/>
        <end position="366"/>
    </location>
</feature>
<dbReference type="Pfam" id="PF11700">
    <property type="entry name" value="ATG22"/>
    <property type="match status" value="1"/>
</dbReference>
<feature type="transmembrane region" description="Helical" evidence="6">
    <location>
        <begin position="372"/>
        <end position="390"/>
    </location>
</feature>
<evidence type="ECO:0000256" key="6">
    <source>
        <dbReference type="SAM" id="Phobius"/>
    </source>
</evidence>
<evidence type="ECO:0000256" key="3">
    <source>
        <dbReference type="ARBA" id="ARBA00022692"/>
    </source>
</evidence>
<keyword evidence="5 6" id="KW-0472">Membrane</keyword>
<gene>
    <name evidence="7" type="ORF">ACFSUQ_06870</name>
</gene>
<keyword evidence="8" id="KW-1185">Reference proteome</keyword>
<sequence>MTTANTTLTTLDGTTLSHREQRRRAFAWQLYDLSQSAWQAVIVTFVFATYLSSPLFFDPQIAALPKTDPAYVAAQAESQQVIAGFDLIAGILVALIAPALGRTADGSGSRKRMLAVFSGLVVAVMLGMFFVRPDAKFLAIGAVLLASGTVLSELAFVNYNAMLSQVATHENVSKVSGRGWGLGYISSIVLLILLLVLFIQDVNGDAPGSGIFALPSGADGEALNIRLAIVFAAIWYLVFLIPILRRVPSAPRNTNERRVGFFGAYAELWRTLRSLWRTDRKLLQFLLASAVFRDGLNAVFAWGAVLAGQVYGFSNTAIMMFAIVANLVSGIGAFVGGSIEHRVGTKPTIIWSLIGMLIAGLGMMVLPDVQTSFWVVALLLCLFIGPVQSASRSYMARSIPQGREGELMGLYSTTGRAAGWLSNLLYFAFISMLMTPKAGVWGILLTLLIGLLLMWTVPAVPKIASLASRDGSTASADA</sequence>
<protein>
    <submittedName>
        <fullName evidence="7">MFS transporter</fullName>
    </submittedName>
</protein>
<feature type="transmembrane region" description="Helical" evidence="6">
    <location>
        <begin position="317"/>
        <end position="336"/>
    </location>
</feature>
<dbReference type="RefSeq" id="WP_110477042.1">
    <property type="nucleotide sequence ID" value="NZ_JBHUNF010000004.1"/>
</dbReference>
<dbReference type="Gene3D" id="1.20.1250.20">
    <property type="entry name" value="MFS general substrate transporter like domains"/>
    <property type="match status" value="1"/>
</dbReference>
<feature type="transmembrane region" description="Helical" evidence="6">
    <location>
        <begin position="113"/>
        <end position="131"/>
    </location>
</feature>
<keyword evidence="3 6" id="KW-0812">Transmembrane</keyword>
<feature type="transmembrane region" description="Helical" evidence="6">
    <location>
        <begin position="137"/>
        <end position="159"/>
    </location>
</feature>
<feature type="transmembrane region" description="Helical" evidence="6">
    <location>
        <begin position="282"/>
        <end position="305"/>
    </location>
</feature>
<keyword evidence="2" id="KW-0813">Transport</keyword>
<name>A0ABW5RIW9_9MICO</name>
<evidence type="ECO:0000256" key="5">
    <source>
        <dbReference type="ARBA" id="ARBA00023136"/>
    </source>
</evidence>
<evidence type="ECO:0000256" key="1">
    <source>
        <dbReference type="ARBA" id="ARBA00004127"/>
    </source>
</evidence>
<feature type="transmembrane region" description="Helical" evidence="6">
    <location>
        <begin position="37"/>
        <end position="57"/>
    </location>
</feature>
<dbReference type="PANTHER" id="PTHR23519:SF1">
    <property type="entry name" value="AUTOPHAGY-RELATED PROTEIN 22"/>
    <property type="match status" value="1"/>
</dbReference>
<dbReference type="PANTHER" id="PTHR23519">
    <property type="entry name" value="AUTOPHAGY-RELATED PROTEIN 22"/>
    <property type="match status" value="1"/>
</dbReference>
<dbReference type="EMBL" id="JBHUNF010000004">
    <property type="protein sequence ID" value="MFD2675013.1"/>
    <property type="molecule type" value="Genomic_DNA"/>
</dbReference>
<evidence type="ECO:0000256" key="2">
    <source>
        <dbReference type="ARBA" id="ARBA00022448"/>
    </source>
</evidence>
<comment type="subcellular location">
    <subcellularLocation>
        <location evidence="1">Endomembrane system</location>
        <topology evidence="1">Multi-pass membrane protein</topology>
    </subcellularLocation>
</comment>
<proteinExistence type="predicted"/>
<dbReference type="SUPFAM" id="SSF103473">
    <property type="entry name" value="MFS general substrate transporter"/>
    <property type="match status" value="1"/>
</dbReference>
<feature type="transmembrane region" description="Helical" evidence="6">
    <location>
        <begin position="440"/>
        <end position="460"/>
    </location>
</feature>
<feature type="transmembrane region" description="Helical" evidence="6">
    <location>
        <begin position="417"/>
        <end position="434"/>
    </location>
</feature>
<dbReference type="InterPro" id="IPR050495">
    <property type="entry name" value="ATG22/LtaA_families"/>
</dbReference>
<evidence type="ECO:0000256" key="4">
    <source>
        <dbReference type="ARBA" id="ARBA00022989"/>
    </source>
</evidence>
<feature type="transmembrane region" description="Helical" evidence="6">
    <location>
        <begin position="180"/>
        <end position="199"/>
    </location>
</feature>
<dbReference type="InterPro" id="IPR024671">
    <property type="entry name" value="Atg22-like"/>
</dbReference>
<evidence type="ECO:0000313" key="7">
    <source>
        <dbReference type="EMBL" id="MFD2675013.1"/>
    </source>
</evidence>
<evidence type="ECO:0000313" key="8">
    <source>
        <dbReference type="Proteomes" id="UP001597453"/>
    </source>
</evidence>
<dbReference type="InterPro" id="IPR036259">
    <property type="entry name" value="MFS_trans_sf"/>
</dbReference>
<reference evidence="8" key="1">
    <citation type="journal article" date="2019" name="Int. J. Syst. Evol. Microbiol.">
        <title>The Global Catalogue of Microorganisms (GCM) 10K type strain sequencing project: providing services to taxonomists for standard genome sequencing and annotation.</title>
        <authorList>
            <consortium name="The Broad Institute Genomics Platform"/>
            <consortium name="The Broad Institute Genome Sequencing Center for Infectious Disease"/>
            <person name="Wu L."/>
            <person name="Ma J."/>
        </authorList>
    </citation>
    <scope>NUCLEOTIDE SEQUENCE [LARGE SCALE GENOMIC DNA]</scope>
    <source>
        <strain evidence="8">TISTR 1511</strain>
    </source>
</reference>
<feature type="transmembrane region" description="Helical" evidence="6">
    <location>
        <begin position="81"/>
        <end position="101"/>
    </location>
</feature>
<feature type="transmembrane region" description="Helical" evidence="6">
    <location>
        <begin position="225"/>
        <end position="244"/>
    </location>
</feature>
<comment type="caution">
    <text evidence="7">The sequence shown here is derived from an EMBL/GenBank/DDBJ whole genome shotgun (WGS) entry which is preliminary data.</text>
</comment>